<feature type="transmembrane region" description="Helical" evidence="18">
    <location>
        <begin position="137"/>
        <end position="156"/>
    </location>
</feature>
<evidence type="ECO:0000256" key="15">
    <source>
        <dbReference type="ARBA" id="ARBA00023211"/>
    </source>
</evidence>
<name>A0A1H4M5U3_9ACTN</name>
<keyword evidence="8" id="KW-0997">Cell inner membrane</keyword>
<evidence type="ECO:0000256" key="17">
    <source>
        <dbReference type="ARBA" id="ARBA00033321"/>
    </source>
</evidence>
<evidence type="ECO:0000256" key="1">
    <source>
        <dbReference type="ARBA" id="ARBA00000958"/>
    </source>
</evidence>
<evidence type="ECO:0000256" key="18">
    <source>
        <dbReference type="SAM" id="Phobius"/>
    </source>
</evidence>
<comment type="subcellular location">
    <subcellularLocation>
        <location evidence="3">Cell inner membrane</location>
        <topology evidence="3">Multi-pass membrane protein</topology>
    </subcellularLocation>
</comment>
<dbReference type="STRING" id="402596.SAMN04489844_1050"/>
<evidence type="ECO:0000256" key="14">
    <source>
        <dbReference type="ARBA" id="ARBA00023209"/>
    </source>
</evidence>
<keyword evidence="9" id="KW-0808">Transferase</keyword>
<evidence type="ECO:0000256" key="6">
    <source>
        <dbReference type="ARBA" id="ARBA00022475"/>
    </source>
</evidence>
<evidence type="ECO:0000256" key="9">
    <source>
        <dbReference type="ARBA" id="ARBA00022679"/>
    </source>
</evidence>
<keyword evidence="14" id="KW-0594">Phospholipid biosynthesis</keyword>
<dbReference type="RefSeq" id="WP_090968174.1">
    <property type="nucleotide sequence ID" value="NZ_FNRT01000002.1"/>
</dbReference>
<keyword evidence="16" id="KW-1208">Phospholipid metabolism</keyword>
<dbReference type="OrthoDB" id="350520at2"/>
<dbReference type="Gene3D" id="1.20.120.1760">
    <property type="match status" value="1"/>
</dbReference>
<keyword evidence="7" id="KW-0444">Lipid biosynthesis</keyword>
<evidence type="ECO:0000256" key="16">
    <source>
        <dbReference type="ARBA" id="ARBA00023264"/>
    </source>
</evidence>
<keyword evidence="11 18" id="KW-1133">Transmembrane helix</keyword>
<evidence type="ECO:0000256" key="8">
    <source>
        <dbReference type="ARBA" id="ARBA00022519"/>
    </source>
</evidence>
<feature type="transmembrane region" description="Helical" evidence="18">
    <location>
        <begin position="84"/>
        <end position="101"/>
    </location>
</feature>
<comment type="cofactor">
    <cofactor evidence="2">
        <name>Mn(2+)</name>
        <dbReference type="ChEBI" id="CHEBI:29035"/>
    </cofactor>
</comment>
<feature type="transmembrane region" description="Helical" evidence="18">
    <location>
        <begin position="20"/>
        <end position="40"/>
    </location>
</feature>
<evidence type="ECO:0000256" key="2">
    <source>
        <dbReference type="ARBA" id="ARBA00001936"/>
    </source>
</evidence>
<gene>
    <name evidence="19" type="ORF">SAMN04489844_1050</name>
</gene>
<evidence type="ECO:0000313" key="19">
    <source>
        <dbReference type="EMBL" id="SEB78313.1"/>
    </source>
</evidence>
<dbReference type="EMBL" id="FNRT01000002">
    <property type="protein sequence ID" value="SEB78313.1"/>
    <property type="molecule type" value="Genomic_DNA"/>
</dbReference>
<reference evidence="20" key="1">
    <citation type="submission" date="2016-10" db="EMBL/GenBank/DDBJ databases">
        <authorList>
            <person name="Varghese N."/>
            <person name="Submissions S."/>
        </authorList>
    </citation>
    <scope>NUCLEOTIDE SEQUENCE [LARGE SCALE GENOMIC DNA]</scope>
    <source>
        <strain evidence="20">DSM 22017</strain>
    </source>
</reference>
<keyword evidence="12" id="KW-0443">Lipid metabolism</keyword>
<comment type="catalytic activity">
    <reaction evidence="1">
        <text>a CDP-1,2-diacyl-sn-glycerol + choline = a 1,2-diacyl-sn-glycero-3-phosphocholine + CMP + H(+)</text>
        <dbReference type="Rhea" id="RHEA:14597"/>
        <dbReference type="ChEBI" id="CHEBI:15354"/>
        <dbReference type="ChEBI" id="CHEBI:15378"/>
        <dbReference type="ChEBI" id="CHEBI:57643"/>
        <dbReference type="ChEBI" id="CHEBI:58332"/>
        <dbReference type="ChEBI" id="CHEBI:60377"/>
        <dbReference type="EC" id="2.7.8.24"/>
    </reaction>
</comment>
<evidence type="ECO:0000256" key="5">
    <source>
        <dbReference type="ARBA" id="ARBA00015623"/>
    </source>
</evidence>
<evidence type="ECO:0000256" key="10">
    <source>
        <dbReference type="ARBA" id="ARBA00022692"/>
    </source>
</evidence>
<feature type="transmembrane region" description="Helical" evidence="18">
    <location>
        <begin position="46"/>
        <end position="63"/>
    </location>
</feature>
<feature type="transmembrane region" description="Helical" evidence="18">
    <location>
        <begin position="192"/>
        <end position="209"/>
    </location>
</feature>
<dbReference type="PIRSF" id="PIRSF000851">
    <property type="entry name" value="PcS"/>
    <property type="match status" value="1"/>
</dbReference>
<protein>
    <recommendedName>
        <fullName evidence="5">Phosphatidylcholine synthase</fullName>
        <ecNumber evidence="4">2.7.8.24</ecNumber>
    </recommendedName>
    <alternativeName>
        <fullName evidence="17">CDP-diglyceride-choline O-phosphatidyltransferase</fullName>
    </alternativeName>
</protein>
<keyword evidence="13 18" id="KW-0472">Membrane</keyword>
<dbReference type="InterPro" id="IPR026027">
    <property type="entry name" value="PcS"/>
</dbReference>
<keyword evidence="10 18" id="KW-0812">Transmembrane</keyword>
<evidence type="ECO:0000313" key="20">
    <source>
        <dbReference type="Proteomes" id="UP000198742"/>
    </source>
</evidence>
<organism evidence="19 20">
    <name type="scientific">Nocardioides exalbidus</name>
    <dbReference type="NCBI Taxonomy" id="402596"/>
    <lineage>
        <taxon>Bacteria</taxon>
        <taxon>Bacillati</taxon>
        <taxon>Actinomycetota</taxon>
        <taxon>Actinomycetes</taxon>
        <taxon>Propionibacteriales</taxon>
        <taxon>Nocardioidaceae</taxon>
        <taxon>Nocardioides</taxon>
    </lineage>
</organism>
<dbReference type="InterPro" id="IPR043130">
    <property type="entry name" value="CDP-OH_PTrfase_TM_dom"/>
</dbReference>
<feature type="transmembrane region" description="Helical" evidence="18">
    <location>
        <begin position="215"/>
        <end position="236"/>
    </location>
</feature>
<dbReference type="EC" id="2.7.8.24" evidence="4"/>
<evidence type="ECO:0000256" key="12">
    <source>
        <dbReference type="ARBA" id="ARBA00023098"/>
    </source>
</evidence>
<accession>A0A1H4M5U3</accession>
<dbReference type="GO" id="GO:0008654">
    <property type="term" value="P:phospholipid biosynthetic process"/>
    <property type="evidence" value="ECO:0007669"/>
    <property type="project" value="UniProtKB-KW"/>
</dbReference>
<dbReference type="GO" id="GO:0005886">
    <property type="term" value="C:plasma membrane"/>
    <property type="evidence" value="ECO:0007669"/>
    <property type="project" value="UniProtKB-SubCell"/>
</dbReference>
<evidence type="ECO:0000256" key="11">
    <source>
        <dbReference type="ARBA" id="ARBA00022989"/>
    </source>
</evidence>
<keyword evidence="6" id="KW-1003">Cell membrane</keyword>
<evidence type="ECO:0000256" key="4">
    <source>
        <dbReference type="ARBA" id="ARBA00013195"/>
    </source>
</evidence>
<keyword evidence="15" id="KW-0464">Manganese</keyword>
<dbReference type="AlphaFoldDB" id="A0A1H4M5U3"/>
<evidence type="ECO:0000256" key="13">
    <source>
        <dbReference type="ARBA" id="ARBA00023136"/>
    </source>
</evidence>
<sequence length="238" mass="25965">MTAPYVAKDSPRLRAAGWALHTYTASGTAIAFLALTAAVGGEEIAALWWLFLALLIDGTDGMLARRLRVKEVIPAFDGARLDDIGDYITYCFVPIFLLWYGGHLPEGRLGTLLAVLPLLASSYQFCRTDAKTDDHFFLGFPSYWNVLAFYVIVLGVSPGATAALLLTCVVLVFVPIKYVYPSRTATARGLNLVLAGSWLVTYAVMLVQFPDPSVVVTALSLLYVVYYAAVSVVLTLRR</sequence>
<evidence type="ECO:0000256" key="3">
    <source>
        <dbReference type="ARBA" id="ARBA00004429"/>
    </source>
</evidence>
<evidence type="ECO:0000256" key="7">
    <source>
        <dbReference type="ARBA" id="ARBA00022516"/>
    </source>
</evidence>
<dbReference type="Proteomes" id="UP000198742">
    <property type="component" value="Unassembled WGS sequence"/>
</dbReference>
<proteinExistence type="predicted"/>
<keyword evidence="20" id="KW-1185">Reference proteome</keyword>
<dbReference type="GO" id="GO:0050520">
    <property type="term" value="F:phosphatidylcholine synthase activity"/>
    <property type="evidence" value="ECO:0007669"/>
    <property type="project" value="UniProtKB-EC"/>
</dbReference>